<name>A0A8J1XFW4_OWEFU</name>
<dbReference type="Proteomes" id="UP000749559">
    <property type="component" value="Unassembled WGS sequence"/>
</dbReference>
<keyword evidence="2" id="KW-0812">Transmembrane</keyword>
<comment type="caution">
    <text evidence="3">The sequence shown here is derived from an EMBL/GenBank/DDBJ whole genome shotgun (WGS) entry which is preliminary data.</text>
</comment>
<keyword evidence="2" id="KW-0472">Membrane</keyword>
<dbReference type="EMBL" id="CAIIXF020000005">
    <property type="protein sequence ID" value="CAH1784428.1"/>
    <property type="molecule type" value="Genomic_DNA"/>
</dbReference>
<evidence type="ECO:0000256" key="1">
    <source>
        <dbReference type="SAM" id="MobiDB-lite"/>
    </source>
</evidence>
<organism evidence="3 4">
    <name type="scientific">Owenia fusiformis</name>
    <name type="common">Polychaete worm</name>
    <dbReference type="NCBI Taxonomy" id="6347"/>
    <lineage>
        <taxon>Eukaryota</taxon>
        <taxon>Metazoa</taxon>
        <taxon>Spiralia</taxon>
        <taxon>Lophotrochozoa</taxon>
        <taxon>Annelida</taxon>
        <taxon>Polychaeta</taxon>
        <taxon>Sedentaria</taxon>
        <taxon>Canalipalpata</taxon>
        <taxon>Sabellida</taxon>
        <taxon>Oweniida</taxon>
        <taxon>Oweniidae</taxon>
        <taxon>Owenia</taxon>
    </lineage>
</organism>
<feature type="compositionally biased region" description="Basic and acidic residues" evidence="1">
    <location>
        <begin position="286"/>
        <end position="298"/>
    </location>
</feature>
<dbReference type="AlphaFoldDB" id="A0A8J1XFW4"/>
<evidence type="ECO:0000313" key="4">
    <source>
        <dbReference type="Proteomes" id="UP000749559"/>
    </source>
</evidence>
<feature type="transmembrane region" description="Helical" evidence="2">
    <location>
        <begin position="49"/>
        <end position="76"/>
    </location>
</feature>
<feature type="compositionally biased region" description="Basic and acidic residues" evidence="1">
    <location>
        <begin position="260"/>
        <end position="278"/>
    </location>
</feature>
<keyword evidence="4" id="KW-1185">Reference proteome</keyword>
<gene>
    <name evidence="3" type="ORF">OFUS_LOCUS10622</name>
</gene>
<evidence type="ECO:0000256" key="2">
    <source>
        <dbReference type="SAM" id="Phobius"/>
    </source>
</evidence>
<accession>A0A8J1XFW4</accession>
<feature type="region of interest" description="Disordered" evidence="1">
    <location>
        <begin position="257"/>
        <end position="298"/>
    </location>
</feature>
<proteinExistence type="predicted"/>
<keyword evidence="2" id="KW-1133">Transmembrane helix</keyword>
<sequence>MHSAIGNTKMLNFSTTVLINASDLERDVSVNYSATTPEPRLILGLPVNLFAYICLGISGAAPVIFIIIVVITMKCYSMYKKRKRQRYNTRFRSAREMWLADKEKSPEHERTRNEKLVGFDNTTFTDDNEAMPNLQEGNTVKSDDSLVNMDNQLPESQVLQVYSENNPDVYFQDATLSRTNTNTDSPKIQTTNFNCNPPSIEEAQAIVVECFDKVYRDLDDDMNNSSDTDSGRVSLGNTVKSDRLYMYMASEQSTVYGKGVHADRRERGQDGMIKPEYHEGDEEENEPLHCIEREAASS</sequence>
<protein>
    <submittedName>
        <fullName evidence="3">Uncharacterized protein</fullName>
    </submittedName>
</protein>
<reference evidence="3" key="1">
    <citation type="submission" date="2022-03" db="EMBL/GenBank/DDBJ databases">
        <authorList>
            <person name="Martin C."/>
        </authorList>
    </citation>
    <scope>NUCLEOTIDE SEQUENCE</scope>
</reference>
<evidence type="ECO:0000313" key="3">
    <source>
        <dbReference type="EMBL" id="CAH1784428.1"/>
    </source>
</evidence>